<dbReference type="RefSeq" id="WP_284525975.1">
    <property type="nucleotide sequence ID" value="NZ_CP011339.1"/>
</dbReference>
<dbReference type="Proteomes" id="UP000068167">
    <property type="component" value="Chromosome"/>
</dbReference>
<keyword evidence="5" id="KW-1185">Reference proteome</keyword>
<accession>A0A0K1RUP5</accession>
<feature type="compositionally biased region" description="Pro residues" evidence="1">
    <location>
        <begin position="331"/>
        <end position="341"/>
    </location>
</feature>
<dbReference type="GO" id="GO:0004197">
    <property type="term" value="F:cysteine-type endopeptidase activity"/>
    <property type="evidence" value="ECO:0007669"/>
    <property type="project" value="InterPro"/>
</dbReference>
<feature type="region of interest" description="Disordered" evidence="1">
    <location>
        <begin position="282"/>
        <end position="361"/>
    </location>
</feature>
<feature type="compositionally biased region" description="Low complexity" evidence="1">
    <location>
        <begin position="282"/>
        <end position="303"/>
    </location>
</feature>
<dbReference type="InterPro" id="IPR029030">
    <property type="entry name" value="Caspase-like_dom_sf"/>
</dbReference>
<dbReference type="PANTHER" id="PTHR22576:SF37">
    <property type="entry name" value="MUCOSA-ASSOCIATED LYMPHOID TISSUE LYMPHOMA TRANSLOCATION PROTEIN 1"/>
    <property type="match status" value="1"/>
</dbReference>
<feature type="transmembrane region" description="Helical" evidence="2">
    <location>
        <begin position="9"/>
        <end position="26"/>
    </location>
</feature>
<sequence length="550" mass="61065">MSISRLKLLGYLIITTTILSVAMWMSPERGKFLPFKGINQAVTQNRPNTQQQQQQRRIALVIGNANYQVGKLDTPLNDATDMANALKELGFEVILLKDSSKRQMDDALDQFTTRINQGYVGLFYYAGHGMEVEGENYLIPVNAQIKYKKDVEYESMPLGKILGRMEDAGNRINIVILDACRDNPFRKFWRSSSRGLTAPSQATSGTLIAFATAPGKVASDGTGRNGLFTSYLLKYIKTPNMEVDSMLRKVRSDVVQNTNNYQVPWTSSSLIGEFAFNQKTETTPPIVTSSPVPKPSPSIAVVPTPKPTPSPPPVTSSPVPKPSPSIAVVPTPKPTPSPTPVTDPQSSSSSVLEQQTQPSSLTTVAAPMTENARITRRMLSEHATLISRSTGVNYTNLRDLLAAGKWKEADVETTRAMLQAAKRKEEGWFWFRYEDIENFSCEDLRIIDQLWVSASKGKFGFSVQKEIYESLRGTREYNGEVWNKFGDRVGWRKGGSWLYDSDLTYSDEAPKAHLPHGIWGIWVFSDGLVVLVRGGLPFGGFLFRAKACNL</sequence>
<feature type="compositionally biased region" description="Pro residues" evidence="1">
    <location>
        <begin position="304"/>
        <end position="323"/>
    </location>
</feature>
<dbReference type="SUPFAM" id="SSF140869">
    <property type="entry name" value="GUN4-like"/>
    <property type="match status" value="1"/>
</dbReference>
<protein>
    <submittedName>
        <fullName evidence="4">Serine/threonine kinase</fullName>
    </submittedName>
</protein>
<dbReference type="Gene3D" id="3.40.50.1460">
    <property type="match status" value="1"/>
</dbReference>
<keyword evidence="2" id="KW-0812">Transmembrane</keyword>
<dbReference type="Gene3D" id="1.10.10.1770">
    <property type="entry name" value="Gun4-like"/>
    <property type="match status" value="1"/>
</dbReference>
<dbReference type="InterPro" id="IPR001309">
    <property type="entry name" value="Pept_C14_p20"/>
</dbReference>
<dbReference type="EMBL" id="CP011339">
    <property type="protein sequence ID" value="AKV65607.1"/>
    <property type="molecule type" value="Genomic_DNA"/>
</dbReference>
<gene>
    <name evidence="4" type="ORF">VL20_378</name>
</gene>
<dbReference type="Pfam" id="PF00656">
    <property type="entry name" value="Peptidase_C14"/>
    <property type="match status" value="1"/>
</dbReference>
<dbReference type="InterPro" id="IPR052039">
    <property type="entry name" value="Caspase-related_regulators"/>
</dbReference>
<keyword evidence="4" id="KW-0418">Kinase</keyword>
<dbReference type="InterPro" id="IPR037215">
    <property type="entry name" value="GUN4-like_sf"/>
</dbReference>
<dbReference type="SUPFAM" id="SSF52129">
    <property type="entry name" value="Caspase-like"/>
    <property type="match status" value="1"/>
</dbReference>
<dbReference type="KEGG" id="mpk:VL20_378"/>
<dbReference type="PANTHER" id="PTHR22576">
    <property type="entry name" value="MUCOSA ASSOCIATED LYMPHOID TISSUE LYMPHOMA TRANSLOCATION PROTEIN 1/PARACASPASE"/>
    <property type="match status" value="1"/>
</dbReference>
<dbReference type="AlphaFoldDB" id="A0A0K1RUP5"/>
<keyword evidence="2" id="KW-1133">Transmembrane helix</keyword>
<name>A0A0K1RUP5_9CHRO</name>
<reference evidence="4 5" key="1">
    <citation type="journal article" date="2016" name="Stand. Genomic Sci.">
        <title>Complete genome sequence and genomic characterization of Microcystis panniformis FACHB 1757 by third-generation sequencing.</title>
        <authorList>
            <person name="Zhang J.Y."/>
            <person name="Guan R."/>
            <person name="Zhang H.J."/>
            <person name="Li H."/>
            <person name="Xiao P."/>
            <person name="Yu G.L."/>
            <person name="Du L."/>
            <person name="Cao D.M."/>
            <person name="Zhu B.C."/>
            <person name="Li R.H."/>
            <person name="Lu Z.H."/>
        </authorList>
    </citation>
    <scope>NUCLEOTIDE SEQUENCE [LARGE SCALE GENOMIC DNA]</scope>
    <source>
        <strain evidence="4 5">FACHB-1757</strain>
    </source>
</reference>
<organism evidence="4 5">
    <name type="scientific">Microcystis panniformis FACHB-1757</name>
    <dbReference type="NCBI Taxonomy" id="1638788"/>
    <lineage>
        <taxon>Bacteria</taxon>
        <taxon>Bacillati</taxon>
        <taxon>Cyanobacteriota</taxon>
        <taxon>Cyanophyceae</taxon>
        <taxon>Oscillatoriophycideae</taxon>
        <taxon>Chroococcales</taxon>
        <taxon>Microcystaceae</taxon>
        <taxon>Microcystis</taxon>
    </lineage>
</organism>
<feature type="compositionally biased region" description="Low complexity" evidence="1">
    <location>
        <begin position="342"/>
        <end position="351"/>
    </location>
</feature>
<keyword evidence="4" id="KW-0808">Transferase</keyword>
<dbReference type="Pfam" id="PF05419">
    <property type="entry name" value="GUN4"/>
    <property type="match status" value="1"/>
</dbReference>
<dbReference type="GO" id="GO:0016301">
    <property type="term" value="F:kinase activity"/>
    <property type="evidence" value="ECO:0007669"/>
    <property type="project" value="UniProtKB-KW"/>
</dbReference>
<feature type="domain" description="Caspase family p20" evidence="3">
    <location>
        <begin position="55"/>
        <end position="184"/>
    </location>
</feature>
<keyword evidence="2" id="KW-0472">Membrane</keyword>
<feature type="compositionally biased region" description="Polar residues" evidence="1">
    <location>
        <begin position="352"/>
        <end position="361"/>
    </location>
</feature>
<dbReference type="PRINTS" id="PR01217">
    <property type="entry name" value="PRICHEXTENSN"/>
</dbReference>
<evidence type="ECO:0000256" key="1">
    <source>
        <dbReference type="SAM" id="MobiDB-lite"/>
    </source>
</evidence>
<evidence type="ECO:0000259" key="3">
    <source>
        <dbReference type="PROSITE" id="PS50208"/>
    </source>
</evidence>
<dbReference type="PATRIC" id="fig|1638788.3.peg.380"/>
<dbReference type="GO" id="GO:0006508">
    <property type="term" value="P:proteolysis"/>
    <property type="evidence" value="ECO:0007669"/>
    <property type="project" value="InterPro"/>
</dbReference>
<dbReference type="CDD" id="cd16383">
    <property type="entry name" value="GUN4"/>
    <property type="match status" value="1"/>
</dbReference>
<dbReference type="PROSITE" id="PS50208">
    <property type="entry name" value="CASPASE_P20"/>
    <property type="match status" value="1"/>
</dbReference>
<evidence type="ECO:0000313" key="5">
    <source>
        <dbReference type="Proteomes" id="UP000068167"/>
    </source>
</evidence>
<evidence type="ECO:0000256" key="2">
    <source>
        <dbReference type="SAM" id="Phobius"/>
    </source>
</evidence>
<dbReference type="InterPro" id="IPR008629">
    <property type="entry name" value="GUN4-like"/>
</dbReference>
<dbReference type="InterPro" id="IPR011600">
    <property type="entry name" value="Pept_C14_caspase"/>
</dbReference>
<proteinExistence type="predicted"/>
<dbReference type="Gene3D" id="1.25.40.620">
    <property type="match status" value="1"/>
</dbReference>
<evidence type="ECO:0000313" key="4">
    <source>
        <dbReference type="EMBL" id="AKV65607.1"/>
    </source>
</evidence>